<keyword evidence="8" id="KW-1185">Reference proteome</keyword>
<dbReference type="EMBL" id="MSCK01000002">
    <property type="protein sequence ID" value="PQJ68782.1"/>
    <property type="molecule type" value="Genomic_DNA"/>
</dbReference>
<name>A0A2P6C7A0_9FLAO</name>
<feature type="transmembrane region" description="Helical" evidence="6">
    <location>
        <begin position="6"/>
        <end position="28"/>
    </location>
</feature>
<evidence type="ECO:0000256" key="5">
    <source>
        <dbReference type="ARBA" id="ARBA00023136"/>
    </source>
</evidence>
<accession>A0A2P6C7A0</accession>
<evidence type="ECO:0000256" key="4">
    <source>
        <dbReference type="ARBA" id="ARBA00022989"/>
    </source>
</evidence>
<feature type="transmembrane region" description="Helical" evidence="6">
    <location>
        <begin position="146"/>
        <end position="167"/>
    </location>
</feature>
<protein>
    <submittedName>
        <fullName evidence="7">Glutamate dehydrogenase</fullName>
    </submittedName>
</protein>
<feature type="transmembrane region" description="Helical" evidence="6">
    <location>
        <begin position="187"/>
        <end position="205"/>
    </location>
</feature>
<feature type="transmembrane region" description="Helical" evidence="6">
    <location>
        <begin position="112"/>
        <end position="134"/>
    </location>
</feature>
<keyword evidence="3 6" id="KW-0812">Transmembrane</keyword>
<organism evidence="7 8">
    <name type="scientific">Polaribacter butkevichii</name>
    <dbReference type="NCBI Taxonomy" id="218490"/>
    <lineage>
        <taxon>Bacteria</taxon>
        <taxon>Pseudomonadati</taxon>
        <taxon>Bacteroidota</taxon>
        <taxon>Flavobacteriia</taxon>
        <taxon>Flavobacteriales</taxon>
        <taxon>Flavobacteriaceae</taxon>
    </lineage>
</organism>
<evidence type="ECO:0000256" key="3">
    <source>
        <dbReference type="ARBA" id="ARBA00022692"/>
    </source>
</evidence>
<keyword evidence="4 6" id="KW-1133">Transmembrane helix</keyword>
<evidence type="ECO:0000313" key="8">
    <source>
        <dbReference type="Proteomes" id="UP000247345"/>
    </source>
</evidence>
<comment type="subcellular location">
    <subcellularLocation>
        <location evidence="1">Cell membrane</location>
        <topology evidence="1">Multi-pass membrane protein</topology>
    </subcellularLocation>
</comment>
<keyword evidence="2" id="KW-1003">Cell membrane</keyword>
<comment type="caution">
    <text evidence="7">The sequence shown here is derived from an EMBL/GenBank/DDBJ whole genome shotgun (WGS) entry which is preliminary data.</text>
</comment>
<dbReference type="Proteomes" id="UP000247345">
    <property type="component" value="Unassembled WGS sequence"/>
</dbReference>
<dbReference type="Pfam" id="PF01810">
    <property type="entry name" value="LysE"/>
    <property type="match status" value="1"/>
</dbReference>
<evidence type="ECO:0000313" key="7">
    <source>
        <dbReference type="EMBL" id="PQJ68782.1"/>
    </source>
</evidence>
<evidence type="ECO:0000256" key="2">
    <source>
        <dbReference type="ARBA" id="ARBA00022475"/>
    </source>
</evidence>
<dbReference type="AlphaFoldDB" id="A0A2P6C7A0"/>
<keyword evidence="5 6" id="KW-0472">Membrane</keyword>
<gene>
    <name evidence="7" type="ORF">BTO14_12090</name>
</gene>
<reference evidence="7 8" key="1">
    <citation type="submission" date="2016-12" db="EMBL/GenBank/DDBJ databases">
        <title>Trade-off between light-utilization and light-protection in marine flavobacteria.</title>
        <authorList>
            <person name="Kumagai Y."/>
            <person name="Yoshizawa S."/>
            <person name="Kogure K."/>
            <person name="Iwasaki W."/>
        </authorList>
    </citation>
    <scope>NUCLEOTIDE SEQUENCE [LARGE SCALE GENOMIC DNA]</scope>
    <source>
        <strain evidence="7 8">KCTC 12100</strain>
    </source>
</reference>
<dbReference type="RefSeq" id="WP_105049725.1">
    <property type="nucleotide sequence ID" value="NZ_CP150661.1"/>
</dbReference>
<sequence>MNILLLFFFGFFFSFVGSITPSMLNMTALKISLEKGRTAVNNYALGVSLVVIPQVIIAVILTKYIAENPTILETLEKFGIVIFILLSYYFYRESKKEKIKVDGIKRKETKPFLTGITLSALNMFSIPFFSGTAIALDAFNLFSFKYVLVLFFTLGSVIGTYYILFLYGKFAKKIQQKTGKLTKDINIILAILTGFVALFSLVKLLF</sequence>
<dbReference type="OrthoDB" id="1451945at2"/>
<feature type="transmembrane region" description="Helical" evidence="6">
    <location>
        <begin position="74"/>
        <end position="91"/>
    </location>
</feature>
<dbReference type="GO" id="GO:0005886">
    <property type="term" value="C:plasma membrane"/>
    <property type="evidence" value="ECO:0007669"/>
    <property type="project" value="UniProtKB-SubCell"/>
</dbReference>
<dbReference type="GO" id="GO:0006865">
    <property type="term" value="P:amino acid transport"/>
    <property type="evidence" value="ECO:0007669"/>
    <property type="project" value="InterPro"/>
</dbReference>
<proteinExistence type="predicted"/>
<evidence type="ECO:0000256" key="6">
    <source>
        <dbReference type="SAM" id="Phobius"/>
    </source>
</evidence>
<feature type="transmembrane region" description="Helical" evidence="6">
    <location>
        <begin position="40"/>
        <end position="62"/>
    </location>
</feature>
<dbReference type="InterPro" id="IPR001123">
    <property type="entry name" value="LeuE-type"/>
</dbReference>
<evidence type="ECO:0000256" key="1">
    <source>
        <dbReference type="ARBA" id="ARBA00004651"/>
    </source>
</evidence>